<protein>
    <submittedName>
        <fullName evidence="1">Uncharacterized protein</fullName>
    </submittedName>
</protein>
<proteinExistence type="predicted"/>
<name>A0A0K2TPF0_LEPSM</name>
<accession>A0A0K2TPF0</accession>
<dbReference type="EMBL" id="HACA01009945">
    <property type="protein sequence ID" value="CDW27306.1"/>
    <property type="molecule type" value="Transcribed_RNA"/>
</dbReference>
<reference evidence="1" key="1">
    <citation type="submission" date="2014-05" db="EMBL/GenBank/DDBJ databases">
        <authorList>
            <person name="Chronopoulou M."/>
        </authorList>
    </citation>
    <scope>NUCLEOTIDE SEQUENCE</scope>
    <source>
        <tissue evidence="1">Whole organism</tissue>
    </source>
</reference>
<dbReference type="AlphaFoldDB" id="A0A0K2TPF0"/>
<evidence type="ECO:0000313" key="1">
    <source>
        <dbReference type="EMBL" id="CDW27306.1"/>
    </source>
</evidence>
<sequence>MVLGSVASDGSKMHPYFFYVNKNANMDVYYKVLR</sequence>
<organism evidence="1">
    <name type="scientific">Lepeophtheirus salmonis</name>
    <name type="common">Salmon louse</name>
    <name type="synonym">Caligus salmonis</name>
    <dbReference type="NCBI Taxonomy" id="72036"/>
    <lineage>
        <taxon>Eukaryota</taxon>
        <taxon>Metazoa</taxon>
        <taxon>Ecdysozoa</taxon>
        <taxon>Arthropoda</taxon>
        <taxon>Crustacea</taxon>
        <taxon>Multicrustacea</taxon>
        <taxon>Hexanauplia</taxon>
        <taxon>Copepoda</taxon>
        <taxon>Siphonostomatoida</taxon>
        <taxon>Caligidae</taxon>
        <taxon>Lepeophtheirus</taxon>
    </lineage>
</organism>